<organism evidence="4 5">
    <name type="scientific">Galemys pyrenaicus</name>
    <name type="common">Iberian desman</name>
    <name type="synonym">Pyrenean desman</name>
    <dbReference type="NCBI Taxonomy" id="202257"/>
    <lineage>
        <taxon>Eukaryota</taxon>
        <taxon>Metazoa</taxon>
        <taxon>Chordata</taxon>
        <taxon>Craniata</taxon>
        <taxon>Vertebrata</taxon>
        <taxon>Euteleostomi</taxon>
        <taxon>Mammalia</taxon>
        <taxon>Eutheria</taxon>
        <taxon>Laurasiatheria</taxon>
        <taxon>Eulipotyphla</taxon>
        <taxon>Talpidae</taxon>
        <taxon>Galemys</taxon>
    </lineage>
</organism>
<dbReference type="GO" id="GO:0005840">
    <property type="term" value="C:ribosome"/>
    <property type="evidence" value="ECO:0007669"/>
    <property type="project" value="UniProtKB-KW"/>
</dbReference>
<proteinExistence type="inferred from homology"/>
<dbReference type="InterPro" id="IPR001892">
    <property type="entry name" value="Ribosomal_uS13"/>
</dbReference>
<keyword evidence="5" id="KW-1185">Reference proteome</keyword>
<evidence type="ECO:0000256" key="3">
    <source>
        <dbReference type="ARBA" id="ARBA00023274"/>
    </source>
</evidence>
<dbReference type="AlphaFoldDB" id="A0A8J6AHB4"/>
<name>A0A8J6AHB4_GALPY</name>
<evidence type="ECO:0000256" key="2">
    <source>
        <dbReference type="ARBA" id="ARBA00022980"/>
    </source>
</evidence>
<dbReference type="EMBL" id="JAGFMF010011502">
    <property type="protein sequence ID" value="KAG8520828.1"/>
    <property type="molecule type" value="Genomic_DNA"/>
</dbReference>
<comment type="similarity">
    <text evidence="1">Belongs to the universal ribosomal protein uS13 family.</text>
</comment>
<dbReference type="GO" id="GO:0006412">
    <property type="term" value="P:translation"/>
    <property type="evidence" value="ECO:0007669"/>
    <property type="project" value="InterPro"/>
</dbReference>
<evidence type="ECO:0000313" key="5">
    <source>
        <dbReference type="Proteomes" id="UP000700334"/>
    </source>
</evidence>
<dbReference type="InterPro" id="IPR027437">
    <property type="entry name" value="Rbsml_uS13_C"/>
</dbReference>
<dbReference type="OrthoDB" id="1702480at2759"/>
<dbReference type="GO" id="GO:1990904">
    <property type="term" value="C:ribonucleoprotein complex"/>
    <property type="evidence" value="ECO:0007669"/>
    <property type="project" value="UniProtKB-KW"/>
</dbReference>
<evidence type="ECO:0000313" key="4">
    <source>
        <dbReference type="EMBL" id="KAG8520828.1"/>
    </source>
</evidence>
<dbReference type="Pfam" id="PF00416">
    <property type="entry name" value="Ribosomal_S13"/>
    <property type="match status" value="1"/>
</dbReference>
<keyword evidence="3" id="KW-0687">Ribonucleoprotein</keyword>
<keyword evidence="2 4" id="KW-0689">Ribosomal protein</keyword>
<dbReference type="GO" id="GO:0003723">
    <property type="term" value="F:RNA binding"/>
    <property type="evidence" value="ECO:0007669"/>
    <property type="project" value="InterPro"/>
</dbReference>
<evidence type="ECO:0000256" key="1">
    <source>
        <dbReference type="ARBA" id="ARBA00008080"/>
    </source>
</evidence>
<dbReference type="GO" id="GO:0003735">
    <property type="term" value="F:structural constituent of ribosome"/>
    <property type="evidence" value="ECO:0007669"/>
    <property type="project" value="InterPro"/>
</dbReference>
<sequence>MEVKICSCDVEESRHCPPQEDRRAHKDDVESMVTIKIPDCFLNRQKDMKDGKYSQVLANGLDNKFQENLEQLKKIWGHRRLCRF</sequence>
<protein>
    <submittedName>
        <fullName evidence="4">40S ribosomal protein S18</fullName>
    </submittedName>
</protein>
<reference evidence="4" key="1">
    <citation type="journal article" date="2021" name="Evol. Appl.">
        <title>The genome of the Pyrenean desman and the effects of bottlenecks and inbreeding on the genomic landscape of an endangered species.</title>
        <authorList>
            <person name="Escoda L."/>
            <person name="Castresana J."/>
        </authorList>
    </citation>
    <scope>NUCLEOTIDE SEQUENCE</scope>
    <source>
        <strain evidence="4">IBE-C5619</strain>
    </source>
</reference>
<dbReference type="Gene3D" id="4.10.910.10">
    <property type="entry name" value="30s ribosomal protein s13, domain 2"/>
    <property type="match status" value="1"/>
</dbReference>
<comment type="caution">
    <text evidence="4">The sequence shown here is derived from an EMBL/GenBank/DDBJ whole genome shotgun (WGS) entry which is preliminary data.</text>
</comment>
<gene>
    <name evidence="4" type="ORF">J0S82_000117</name>
</gene>
<accession>A0A8J6AHB4</accession>
<dbReference type="Proteomes" id="UP000700334">
    <property type="component" value="Unassembled WGS sequence"/>
</dbReference>